<dbReference type="EMBL" id="JACAZE010000027">
    <property type="protein sequence ID" value="KAF7290050.1"/>
    <property type="molecule type" value="Genomic_DNA"/>
</dbReference>
<name>A0A8H6S2D6_MYCCL</name>
<dbReference type="Proteomes" id="UP000613580">
    <property type="component" value="Unassembled WGS sequence"/>
</dbReference>
<comment type="caution">
    <text evidence="2">The sequence shown here is derived from an EMBL/GenBank/DDBJ whole genome shotgun (WGS) entry which is preliminary data.</text>
</comment>
<feature type="compositionally biased region" description="Low complexity" evidence="1">
    <location>
        <begin position="127"/>
        <end position="136"/>
    </location>
</feature>
<evidence type="ECO:0000313" key="3">
    <source>
        <dbReference type="Proteomes" id="UP000613580"/>
    </source>
</evidence>
<feature type="region of interest" description="Disordered" evidence="1">
    <location>
        <begin position="194"/>
        <end position="222"/>
    </location>
</feature>
<dbReference type="AlphaFoldDB" id="A0A8H6S2D6"/>
<feature type="region of interest" description="Disordered" evidence="1">
    <location>
        <begin position="26"/>
        <end position="81"/>
    </location>
</feature>
<proteinExistence type="predicted"/>
<protein>
    <recommendedName>
        <fullName evidence="4">BTB domain-containing protein</fullName>
    </recommendedName>
</protein>
<feature type="compositionally biased region" description="Low complexity" evidence="1">
    <location>
        <begin position="30"/>
        <end position="70"/>
    </location>
</feature>
<reference evidence="2" key="1">
    <citation type="submission" date="2020-05" db="EMBL/GenBank/DDBJ databases">
        <title>Mycena genomes resolve the evolution of fungal bioluminescence.</title>
        <authorList>
            <person name="Tsai I.J."/>
        </authorList>
    </citation>
    <scope>NUCLEOTIDE SEQUENCE</scope>
    <source>
        <strain evidence="2">110903Hualien_Pintung</strain>
    </source>
</reference>
<gene>
    <name evidence="2" type="ORF">HMN09_01310100</name>
</gene>
<dbReference type="OrthoDB" id="3223099at2759"/>
<evidence type="ECO:0000313" key="2">
    <source>
        <dbReference type="EMBL" id="KAF7290050.1"/>
    </source>
</evidence>
<feature type="region of interest" description="Disordered" evidence="1">
    <location>
        <begin position="253"/>
        <end position="283"/>
    </location>
</feature>
<accession>A0A8H6S2D6</accession>
<keyword evidence="3" id="KW-1185">Reference proteome</keyword>
<feature type="compositionally biased region" description="Low complexity" evidence="1">
    <location>
        <begin position="155"/>
        <end position="165"/>
    </location>
</feature>
<feature type="region of interest" description="Disordered" evidence="1">
    <location>
        <begin position="99"/>
        <end position="167"/>
    </location>
</feature>
<evidence type="ECO:0008006" key="4">
    <source>
        <dbReference type="Google" id="ProtNLM"/>
    </source>
</evidence>
<sequence length="636" mass="68566">MRVPVLPSRFPANLSMSMYLNHQYPPAPASNPSSSKPPSVASSPTIQEAALVRSLSRGSSVSSDGSAVIVDGEKTPHPRPKHLVEAPNLALAVIEPLSYPPSPSPVDARDDRYSSGYPSPATLSPISSPVSFALSPSPAPPASPQIETRGPSPSPATTRSPSPVSGLRIRSNICSPIPVAAYPQVVLSRVPPPSDTFYSPSPQRSPSPFPEPPIVSAPPPFVDPSRWDIRPIGMIPPEPEFSRPLAASVISVPELEESESEESSLPPTPVPPRRIRRRDSRSSTVIFAEPPRVYSPAPLVLSPPSSPSSTRSLPMPNRIPASPILPQAYIDPAHRYVPPFGGHVGIPPPHSPIPATGNVPLSPWTAYIPPDTGVYPQTPYQYAGMPPESLPHSRWGMHAPQPAPTAYPVWGNTPSPWGQPAFGPAPPVPPLRMPSNPRHPRFWFPDGNLDFLVEGTEYRVHTFQLKSWFARDPILEGHPKKSVDRFLSVLYPSNYTQHDCKTAEEWISVLEIATCVYHVKAIQLAVQQLALCASPVERIWLARTYISPIAIVNSDDNTNTKLEGAGGNSILIVGEALDVASAYAELALRAEPLTSAEVAKIGVDGLVRVGKLKHELTTNLVKYLDMGKVKELVATV</sequence>
<evidence type="ECO:0000256" key="1">
    <source>
        <dbReference type="SAM" id="MobiDB-lite"/>
    </source>
</evidence>
<organism evidence="2 3">
    <name type="scientific">Mycena chlorophos</name>
    <name type="common">Agaric fungus</name>
    <name type="synonym">Agaricus chlorophos</name>
    <dbReference type="NCBI Taxonomy" id="658473"/>
    <lineage>
        <taxon>Eukaryota</taxon>
        <taxon>Fungi</taxon>
        <taxon>Dikarya</taxon>
        <taxon>Basidiomycota</taxon>
        <taxon>Agaricomycotina</taxon>
        <taxon>Agaricomycetes</taxon>
        <taxon>Agaricomycetidae</taxon>
        <taxon>Agaricales</taxon>
        <taxon>Marasmiineae</taxon>
        <taxon>Mycenaceae</taxon>
        <taxon>Mycena</taxon>
    </lineage>
</organism>
<feature type="compositionally biased region" description="Pro residues" evidence="1">
    <location>
        <begin position="203"/>
        <end position="222"/>
    </location>
</feature>